<reference evidence="5" key="1">
    <citation type="submission" date="2016-10" db="EMBL/GenBank/DDBJ databases">
        <authorList>
            <person name="Varghese N."/>
            <person name="Submissions S."/>
        </authorList>
    </citation>
    <scope>NUCLEOTIDE SEQUENCE [LARGE SCALE GENOMIC DNA]</scope>
    <source>
        <strain evidence="5">DSM 17044</strain>
    </source>
</reference>
<keyword evidence="4" id="KW-0808">Transferase</keyword>
<dbReference type="PANTHER" id="PTHR43842:SF2">
    <property type="entry name" value="PROPIONYL-COA CARBOXYLASE BETA CHAIN, MITOCHONDRIAL"/>
    <property type="match status" value="1"/>
</dbReference>
<evidence type="ECO:0000259" key="2">
    <source>
        <dbReference type="PROSITE" id="PS50980"/>
    </source>
</evidence>
<accession>A0A1H7N319</accession>
<dbReference type="RefSeq" id="WP_075006239.1">
    <property type="nucleotide sequence ID" value="NZ_FOAP01000004.1"/>
</dbReference>
<evidence type="ECO:0000313" key="5">
    <source>
        <dbReference type="Proteomes" id="UP000182719"/>
    </source>
</evidence>
<dbReference type="InterPro" id="IPR011763">
    <property type="entry name" value="COA_CT_C"/>
</dbReference>
<dbReference type="GO" id="GO:0016740">
    <property type="term" value="F:transferase activity"/>
    <property type="evidence" value="ECO:0007669"/>
    <property type="project" value="UniProtKB-KW"/>
</dbReference>
<dbReference type="PROSITE" id="PS50989">
    <property type="entry name" value="COA_CT_CTER"/>
    <property type="match status" value="1"/>
</dbReference>
<dbReference type="PANTHER" id="PTHR43842">
    <property type="entry name" value="PROPIONYL-COA CARBOXYLASE BETA CHAIN"/>
    <property type="match status" value="1"/>
</dbReference>
<evidence type="ECO:0000259" key="3">
    <source>
        <dbReference type="PROSITE" id="PS50989"/>
    </source>
</evidence>
<evidence type="ECO:0000313" key="4">
    <source>
        <dbReference type="EMBL" id="SEL17418.1"/>
    </source>
</evidence>
<dbReference type="OrthoDB" id="9803706at2"/>
<dbReference type="PROSITE" id="PS50980">
    <property type="entry name" value="COA_CT_NTER"/>
    <property type="match status" value="1"/>
</dbReference>
<dbReference type="InterPro" id="IPR011762">
    <property type="entry name" value="COA_CT_N"/>
</dbReference>
<dbReference type="InterPro" id="IPR034733">
    <property type="entry name" value="AcCoA_carboxyl_beta"/>
</dbReference>
<evidence type="ECO:0000256" key="1">
    <source>
        <dbReference type="SAM" id="MobiDB-lite"/>
    </source>
</evidence>
<dbReference type="Pfam" id="PF01039">
    <property type="entry name" value="Carboxyl_trans"/>
    <property type="match status" value="1"/>
</dbReference>
<feature type="region of interest" description="Disordered" evidence="1">
    <location>
        <begin position="1"/>
        <end position="33"/>
    </location>
</feature>
<organism evidence="4 5">
    <name type="scientific">Stigmatella aurantiaca</name>
    <dbReference type="NCBI Taxonomy" id="41"/>
    <lineage>
        <taxon>Bacteria</taxon>
        <taxon>Pseudomonadati</taxon>
        <taxon>Myxococcota</taxon>
        <taxon>Myxococcia</taxon>
        <taxon>Myxococcales</taxon>
        <taxon>Cystobacterineae</taxon>
        <taxon>Archangiaceae</taxon>
        <taxon>Stigmatella</taxon>
    </lineage>
</organism>
<protein>
    <submittedName>
        <fullName evidence="4">Acetyl-CoA carboxylase, carboxyltransferase component</fullName>
    </submittedName>
</protein>
<dbReference type="InterPro" id="IPR029045">
    <property type="entry name" value="ClpP/crotonase-like_dom_sf"/>
</dbReference>
<feature type="domain" description="CoA carboxyltransferase N-terminal" evidence="2">
    <location>
        <begin position="3"/>
        <end position="268"/>
    </location>
</feature>
<dbReference type="EMBL" id="FOAP01000004">
    <property type="protein sequence ID" value="SEL17418.1"/>
    <property type="molecule type" value="Genomic_DNA"/>
</dbReference>
<sequence length="527" mass="57456">MKMKDRLDKLAEHRRRNEGMGGPERVERQRAKNKLDARSRLKLLFDPGTFEELGLLAAHHGNLPEEEEADKPSSADGVITGTGEIDGRPVAAAIYDFTVFGGSIGDIGERKVSRLRDIALKNRIPMVWLVDSAGARLDASAGIDPRRLAGFADTGYLFREQVVMSGVIPQVAAMMGPGAAGTAYIPALADFLPMVKGTSSIAIGGPYLVESVVGEKVTEEELGGSKVHTEISGVADAEYPDDTACIAAVREYLSFFPAHCEERPPRKPSADPFDRRDEELLKVVPDSPRQAFDMHKVILSLVDDRKFFPLKPRWARNLITGLARIDGYPVGIVANNSMYLGGILDVNASDKAARFVNLCDAFNIPLVFLQDVPGFMVGTKVEQAGIIRHGAKMMYAVASATVPKLTVVVRKGYGAGYYVMNGRAFEPDLLIAWPGAEIGVMGPEGLVSIAARKALQSAESPEAAEAMKKGLADNLRQHIRIERTAAMAMVDDVVDPRDTRRLLARALKRTANKKVERPYRRREIAPV</sequence>
<gene>
    <name evidence="4" type="ORF">SAMN05444354_104187</name>
</gene>
<dbReference type="Gene3D" id="3.90.226.10">
    <property type="entry name" value="2-enoyl-CoA Hydratase, Chain A, domain 1"/>
    <property type="match status" value="2"/>
</dbReference>
<proteinExistence type="predicted"/>
<keyword evidence="5" id="KW-1185">Reference proteome</keyword>
<name>A0A1H7N319_STIAU</name>
<feature type="domain" description="CoA carboxyltransferase C-terminal" evidence="3">
    <location>
        <begin position="272"/>
        <end position="517"/>
    </location>
</feature>
<dbReference type="GO" id="GO:0004658">
    <property type="term" value="F:propionyl-CoA carboxylase activity"/>
    <property type="evidence" value="ECO:0007669"/>
    <property type="project" value="TreeGrafter"/>
</dbReference>
<dbReference type="InterPro" id="IPR051047">
    <property type="entry name" value="AccD/PCCB"/>
</dbReference>
<dbReference type="SUPFAM" id="SSF52096">
    <property type="entry name" value="ClpP/crotonase"/>
    <property type="match status" value="2"/>
</dbReference>
<dbReference type="AlphaFoldDB" id="A0A1H7N319"/>
<dbReference type="Proteomes" id="UP000182719">
    <property type="component" value="Unassembled WGS sequence"/>
</dbReference>